<gene>
    <name evidence="12" type="ORF">ABS648_18050</name>
</gene>
<proteinExistence type="predicted"/>
<dbReference type="GO" id="GO:0020037">
    <property type="term" value="F:heme binding"/>
    <property type="evidence" value="ECO:0007669"/>
    <property type="project" value="InterPro"/>
</dbReference>
<dbReference type="EMBL" id="CP158373">
    <property type="protein sequence ID" value="XBY61860.1"/>
    <property type="molecule type" value="Genomic_DNA"/>
</dbReference>
<sequence>MNADIKRRILHLALAILPLASPCIAAPLNEPIKPLPRWHTEDAGRAELGRRLFNDKRLSANGAVACSSCHQLDRGGADDKRLSVGLNGDLTLVNTPTVFNASLNFRQFWNGRAATLEAQVDDVIRNPREMGSEWPALLARLAADETYRDAFESSYADGVTQANVQNAIATYERTLLTPKARFDLFLEGDSTAISDEEKTGYARFKQSGCISCHQGMNVGGNMFQKFGVMGDYFKDKGSSSEADLGRFSVTGRDEDRHVFKVPGLRNVELTAPYFHDASAQTLEDAVDVMFKYQLGRKAAPEDKRLIILFLKTLTGETKGAQ</sequence>
<feature type="domain" description="Cytochrome c" evidence="11">
    <location>
        <begin position="44"/>
        <end position="175"/>
    </location>
</feature>
<dbReference type="InterPro" id="IPR036909">
    <property type="entry name" value="Cyt_c-like_dom_sf"/>
</dbReference>
<evidence type="ECO:0000256" key="6">
    <source>
        <dbReference type="ARBA" id="ARBA00023002"/>
    </source>
</evidence>
<dbReference type="AlphaFoldDB" id="A0AAU7XYY3"/>
<evidence type="ECO:0000256" key="2">
    <source>
        <dbReference type="ARBA" id="ARBA00022617"/>
    </source>
</evidence>
<evidence type="ECO:0000259" key="11">
    <source>
        <dbReference type="PROSITE" id="PS51007"/>
    </source>
</evidence>
<comment type="PTM">
    <text evidence="8">Binds 2 heme groups per subunit.</text>
</comment>
<protein>
    <submittedName>
        <fullName evidence="12">Cytochrome c peroxidase</fullName>
        <ecNumber evidence="12">1.11.1.5</ecNumber>
    </submittedName>
</protein>
<dbReference type="PANTHER" id="PTHR30600:SF7">
    <property type="entry name" value="CYTOCHROME C PEROXIDASE-RELATED"/>
    <property type="match status" value="1"/>
</dbReference>
<feature type="binding site" description="covalent" evidence="8">
    <location>
        <position position="209"/>
    </location>
    <ligand>
        <name>heme c</name>
        <dbReference type="ChEBI" id="CHEBI:61717"/>
        <label>2</label>
    </ligand>
</feature>
<feature type="chain" id="PRO_5043784125" evidence="10">
    <location>
        <begin position="26"/>
        <end position="321"/>
    </location>
</feature>
<keyword evidence="12" id="KW-0575">Peroxidase</keyword>
<evidence type="ECO:0000256" key="10">
    <source>
        <dbReference type="SAM" id="SignalP"/>
    </source>
</evidence>
<keyword evidence="7 9" id="KW-0408">Iron</keyword>
<name>A0AAU7XYY3_9PSED</name>
<feature type="binding site" description="covalent" evidence="8">
    <location>
        <position position="69"/>
    </location>
    <ligand>
        <name>heme c</name>
        <dbReference type="ChEBI" id="CHEBI:61717"/>
        <label>1</label>
    </ligand>
</feature>
<keyword evidence="3 9" id="KW-0479">Metal-binding</keyword>
<dbReference type="EC" id="1.11.1.5" evidence="12"/>
<dbReference type="InterPro" id="IPR004852">
    <property type="entry name" value="Di-haem_cyt_c_peroxidsae"/>
</dbReference>
<feature type="binding site" description="axial binding residue" evidence="9">
    <location>
        <position position="289"/>
    </location>
    <ligand>
        <name>heme c</name>
        <dbReference type="ChEBI" id="CHEBI:61717"/>
        <label>2</label>
    </ligand>
    <ligandPart>
        <name>Fe</name>
        <dbReference type="ChEBI" id="CHEBI:18248"/>
    </ligandPart>
</feature>
<dbReference type="GO" id="GO:0009055">
    <property type="term" value="F:electron transfer activity"/>
    <property type="evidence" value="ECO:0007669"/>
    <property type="project" value="InterPro"/>
</dbReference>
<feature type="domain" description="Cytochrome c" evidence="11">
    <location>
        <begin position="195"/>
        <end position="314"/>
    </location>
</feature>
<dbReference type="PANTHER" id="PTHR30600">
    <property type="entry name" value="CYTOCHROME C PEROXIDASE-RELATED"/>
    <property type="match status" value="1"/>
</dbReference>
<evidence type="ECO:0000256" key="9">
    <source>
        <dbReference type="PIRSR" id="PIRSR000294-2"/>
    </source>
</evidence>
<keyword evidence="2 8" id="KW-0349">Heme</keyword>
<evidence type="ECO:0000256" key="5">
    <source>
        <dbReference type="ARBA" id="ARBA00022764"/>
    </source>
</evidence>
<dbReference type="PROSITE" id="PS51007">
    <property type="entry name" value="CYTC"/>
    <property type="match status" value="2"/>
</dbReference>
<keyword evidence="6 12" id="KW-0560">Oxidoreductase</keyword>
<dbReference type="RefSeq" id="WP_350446347.1">
    <property type="nucleotide sequence ID" value="NZ_CP158373.1"/>
</dbReference>
<evidence type="ECO:0000256" key="7">
    <source>
        <dbReference type="ARBA" id="ARBA00023004"/>
    </source>
</evidence>
<feature type="binding site" description="covalent" evidence="8">
    <location>
        <position position="66"/>
    </location>
    <ligand>
        <name>heme c</name>
        <dbReference type="ChEBI" id="CHEBI:61717"/>
        <label>1</label>
    </ligand>
</feature>
<dbReference type="InterPro" id="IPR009056">
    <property type="entry name" value="Cyt_c-like_dom"/>
</dbReference>
<keyword evidence="4 10" id="KW-0732">Signal</keyword>
<dbReference type="PIRSF" id="PIRSF000294">
    <property type="entry name" value="Cytochrome-c_peroxidase"/>
    <property type="match status" value="1"/>
</dbReference>
<dbReference type="GO" id="GO:0004130">
    <property type="term" value="F:cytochrome-c peroxidase activity"/>
    <property type="evidence" value="ECO:0007669"/>
    <property type="project" value="UniProtKB-EC"/>
</dbReference>
<feature type="binding site" description="axial binding residue" evidence="9">
    <location>
        <position position="213"/>
    </location>
    <ligand>
        <name>heme c</name>
        <dbReference type="ChEBI" id="CHEBI:61717"/>
        <label>2</label>
    </ligand>
    <ligandPart>
        <name>Fe</name>
        <dbReference type="ChEBI" id="CHEBI:18248"/>
    </ligandPart>
</feature>
<comment type="subcellular location">
    <subcellularLocation>
        <location evidence="1">Periplasm</location>
    </subcellularLocation>
</comment>
<accession>A0AAU7XYY3</accession>
<feature type="signal peptide" evidence="10">
    <location>
        <begin position="1"/>
        <end position="25"/>
    </location>
</feature>
<keyword evidence="5" id="KW-0574">Periplasm</keyword>
<comment type="cofactor">
    <cofactor evidence="8">
        <name>heme</name>
        <dbReference type="ChEBI" id="CHEBI:30413"/>
    </cofactor>
    <text evidence="8">Binds 2 heme groups.</text>
</comment>
<dbReference type="GO" id="GO:0042597">
    <property type="term" value="C:periplasmic space"/>
    <property type="evidence" value="ECO:0007669"/>
    <property type="project" value="UniProtKB-SubCell"/>
</dbReference>
<evidence type="ECO:0000313" key="12">
    <source>
        <dbReference type="EMBL" id="XBY61860.1"/>
    </source>
</evidence>
<feature type="binding site" description="covalent" evidence="8">
    <location>
        <position position="212"/>
    </location>
    <ligand>
        <name>heme c</name>
        <dbReference type="ChEBI" id="CHEBI:61717"/>
        <label>2</label>
    </ligand>
</feature>
<evidence type="ECO:0000256" key="8">
    <source>
        <dbReference type="PIRSR" id="PIRSR000294-1"/>
    </source>
</evidence>
<evidence type="ECO:0000256" key="4">
    <source>
        <dbReference type="ARBA" id="ARBA00022729"/>
    </source>
</evidence>
<evidence type="ECO:0000256" key="3">
    <source>
        <dbReference type="ARBA" id="ARBA00022723"/>
    </source>
</evidence>
<dbReference type="GO" id="GO:0046872">
    <property type="term" value="F:metal ion binding"/>
    <property type="evidence" value="ECO:0007669"/>
    <property type="project" value="UniProtKB-KW"/>
</dbReference>
<reference evidence="12" key="1">
    <citation type="submission" date="2023-08" db="EMBL/GenBank/DDBJ databases">
        <title>Increased levels of nutrients transform a symbiont into a lethal pathobiont.</title>
        <authorList>
            <person name="Lachnit T."/>
            <person name="Ulrich L."/>
            <person name="Willmer F.M."/>
            <person name="Hasenbein T."/>
            <person name="Steiner L.X."/>
            <person name="Wolters M."/>
            <person name="Herbst E.M."/>
            <person name="Deines P."/>
        </authorList>
    </citation>
    <scope>NUCLEOTIDE SEQUENCE</scope>
    <source>
        <strain evidence="12">T3</strain>
    </source>
</reference>
<evidence type="ECO:0000256" key="1">
    <source>
        <dbReference type="ARBA" id="ARBA00004418"/>
    </source>
</evidence>
<organism evidence="12">
    <name type="scientific">Pseudomonas solani</name>
    <dbReference type="NCBI Taxonomy" id="2731552"/>
    <lineage>
        <taxon>Bacteria</taxon>
        <taxon>Pseudomonadati</taxon>
        <taxon>Pseudomonadota</taxon>
        <taxon>Gammaproteobacteria</taxon>
        <taxon>Pseudomonadales</taxon>
        <taxon>Pseudomonadaceae</taxon>
        <taxon>Pseudomonas</taxon>
    </lineage>
</organism>
<dbReference type="Gene3D" id="1.10.760.10">
    <property type="entry name" value="Cytochrome c-like domain"/>
    <property type="match status" value="2"/>
</dbReference>
<dbReference type="SUPFAM" id="SSF46626">
    <property type="entry name" value="Cytochrome c"/>
    <property type="match status" value="2"/>
</dbReference>
<dbReference type="InterPro" id="IPR026259">
    <property type="entry name" value="MauG/Cytc_peroxidase"/>
</dbReference>
<dbReference type="InterPro" id="IPR051395">
    <property type="entry name" value="Cytochrome_c_Peroxidase/MauG"/>
</dbReference>
<dbReference type="Pfam" id="PF03150">
    <property type="entry name" value="CCP_MauG"/>
    <property type="match status" value="1"/>
</dbReference>
<feature type="binding site" description="axial binding residue" evidence="9">
    <location>
        <position position="70"/>
    </location>
    <ligand>
        <name>heme c</name>
        <dbReference type="ChEBI" id="CHEBI:61717"/>
        <label>1</label>
    </ligand>
    <ligandPart>
        <name>Fe</name>
        <dbReference type="ChEBI" id="CHEBI:18248"/>
    </ligandPart>
</feature>